<dbReference type="InterPro" id="IPR007110">
    <property type="entry name" value="Ig-like_dom"/>
</dbReference>
<keyword evidence="3" id="KW-1185">Reference proteome</keyword>
<sequence length="364" mass="40507">CSIRLEGLTTLCVWSGNWGVTSTDQCALKGTSVLIKCEYDYPSGLVVTGVAWYQRQRISGLVHLSKIRSAPDHFRYVGNKWSNCSLRINDVQSSDAREYYFQFKTTLNNKWLSQRPGSVCVSQLELTAFVEPSTVTEGDCVNLACVSGCPSHVDVVWFKDGQPVANPIFQARREDAGRYYCAVQGQEMIRSASVALNVQYAPRKVSLSVSPSSEVLKGSAVTFTCSSDANPTVTHNGYSLHKDGHLISSGANHSISDIQPSYSGLFWCQARNTVGETNSTEVLLTISAKNHGLYLLTVICFTFKMTILHFCIQHSTSDINLMFVFKTRGVRSVVHEDIRNMAQINMFTLTNIYKTTKESGFQYY</sequence>
<proteinExistence type="predicted"/>
<dbReference type="GeneTree" id="ENSGT01010000222294"/>
<feature type="domain" description="Ig-like" evidence="1">
    <location>
        <begin position="116"/>
        <end position="195"/>
    </location>
</feature>
<dbReference type="InterPro" id="IPR036179">
    <property type="entry name" value="Ig-like_dom_sf"/>
</dbReference>
<dbReference type="AlphaFoldDB" id="A0A3Q3EQ35"/>
<evidence type="ECO:0000313" key="3">
    <source>
        <dbReference type="Proteomes" id="UP000261660"/>
    </source>
</evidence>
<dbReference type="InterPro" id="IPR003599">
    <property type="entry name" value="Ig_sub"/>
</dbReference>
<dbReference type="SUPFAM" id="SSF48726">
    <property type="entry name" value="Immunoglobulin"/>
    <property type="match status" value="2"/>
</dbReference>
<dbReference type="SMART" id="SM00408">
    <property type="entry name" value="IGc2"/>
    <property type="match status" value="2"/>
</dbReference>
<name>A0A3Q3EQ35_9LABR</name>
<reference evidence="2" key="2">
    <citation type="submission" date="2025-09" db="UniProtKB">
        <authorList>
            <consortium name="Ensembl"/>
        </authorList>
    </citation>
    <scope>IDENTIFICATION</scope>
</reference>
<dbReference type="InParanoid" id="A0A3Q3EQ35"/>
<organism evidence="2 3">
    <name type="scientific">Labrus bergylta</name>
    <name type="common">ballan wrasse</name>
    <dbReference type="NCBI Taxonomy" id="56723"/>
    <lineage>
        <taxon>Eukaryota</taxon>
        <taxon>Metazoa</taxon>
        <taxon>Chordata</taxon>
        <taxon>Craniata</taxon>
        <taxon>Vertebrata</taxon>
        <taxon>Euteleostomi</taxon>
        <taxon>Actinopterygii</taxon>
        <taxon>Neopterygii</taxon>
        <taxon>Teleostei</taxon>
        <taxon>Neoteleostei</taxon>
        <taxon>Acanthomorphata</taxon>
        <taxon>Eupercaria</taxon>
        <taxon>Labriformes</taxon>
        <taxon>Labridae</taxon>
        <taxon>Labrus</taxon>
    </lineage>
</organism>
<dbReference type="Pfam" id="PF13895">
    <property type="entry name" value="Ig_2"/>
    <property type="match status" value="2"/>
</dbReference>
<protein>
    <recommendedName>
        <fullName evidence="1">Ig-like domain-containing protein</fullName>
    </recommendedName>
</protein>
<dbReference type="InterPro" id="IPR013783">
    <property type="entry name" value="Ig-like_fold"/>
</dbReference>
<dbReference type="PANTHER" id="PTHR46013:SF4">
    <property type="entry name" value="B-CELL RECEPTOR CD22-RELATED"/>
    <property type="match status" value="1"/>
</dbReference>
<dbReference type="STRING" id="56723.ENSLBEP00000008247"/>
<dbReference type="InterPro" id="IPR003598">
    <property type="entry name" value="Ig_sub2"/>
</dbReference>
<dbReference type="PROSITE" id="PS50835">
    <property type="entry name" value="IG_LIKE"/>
    <property type="match status" value="2"/>
</dbReference>
<dbReference type="Gene3D" id="2.60.40.10">
    <property type="entry name" value="Immunoglobulins"/>
    <property type="match status" value="3"/>
</dbReference>
<reference evidence="2" key="1">
    <citation type="submission" date="2025-08" db="UniProtKB">
        <authorList>
            <consortium name="Ensembl"/>
        </authorList>
    </citation>
    <scope>IDENTIFICATION</scope>
</reference>
<dbReference type="SMART" id="SM00409">
    <property type="entry name" value="IG"/>
    <property type="match status" value="3"/>
</dbReference>
<dbReference type="Ensembl" id="ENSLBET00000008657.1">
    <property type="protein sequence ID" value="ENSLBEP00000008247.1"/>
    <property type="gene ID" value="ENSLBEG00000006343.1"/>
</dbReference>
<accession>A0A3Q3EQ35</accession>
<evidence type="ECO:0000313" key="2">
    <source>
        <dbReference type="Ensembl" id="ENSLBEP00000008247.1"/>
    </source>
</evidence>
<dbReference type="PANTHER" id="PTHR46013">
    <property type="entry name" value="VASCULAR CELL ADHESION MOLECULE 1"/>
    <property type="match status" value="1"/>
</dbReference>
<feature type="domain" description="Ig-like" evidence="1">
    <location>
        <begin position="202"/>
        <end position="287"/>
    </location>
</feature>
<evidence type="ECO:0000259" key="1">
    <source>
        <dbReference type="PROSITE" id="PS50835"/>
    </source>
</evidence>
<dbReference type="Proteomes" id="UP000261660">
    <property type="component" value="Unplaced"/>
</dbReference>